<dbReference type="InterPro" id="IPR012506">
    <property type="entry name" value="TMEM86B-like"/>
</dbReference>
<dbReference type="Pfam" id="PF07947">
    <property type="entry name" value="YhhN"/>
    <property type="match status" value="1"/>
</dbReference>
<evidence type="ECO:0000256" key="3">
    <source>
        <dbReference type="ARBA" id="ARBA00022692"/>
    </source>
</evidence>
<dbReference type="EMBL" id="RHLK01000002">
    <property type="protein sequence ID" value="MVO99045.1"/>
    <property type="molecule type" value="Genomic_DNA"/>
</dbReference>
<dbReference type="AlphaFoldDB" id="A0A7X3JYL6"/>
<keyword evidence="8" id="KW-1185">Reference proteome</keyword>
<comment type="caution">
    <text evidence="7">The sequence shown here is derived from an EMBL/GenBank/DDBJ whole genome shotgun (WGS) entry which is preliminary data.</text>
</comment>
<comment type="similarity">
    <text evidence="2">Belongs to the TMEM86 family.</text>
</comment>
<feature type="transmembrane region" description="Helical" evidence="6">
    <location>
        <begin position="213"/>
        <end position="233"/>
    </location>
</feature>
<dbReference type="OrthoDB" id="153043at2"/>
<evidence type="ECO:0000256" key="6">
    <source>
        <dbReference type="SAM" id="Phobius"/>
    </source>
</evidence>
<feature type="transmembrane region" description="Helical" evidence="6">
    <location>
        <begin position="152"/>
        <end position="175"/>
    </location>
</feature>
<dbReference type="RefSeq" id="WP_157333692.1">
    <property type="nucleotide sequence ID" value="NZ_RHLK01000002.1"/>
</dbReference>
<evidence type="ECO:0000256" key="4">
    <source>
        <dbReference type="ARBA" id="ARBA00022989"/>
    </source>
</evidence>
<feature type="transmembrane region" description="Helical" evidence="6">
    <location>
        <begin position="91"/>
        <end position="112"/>
    </location>
</feature>
<evidence type="ECO:0000256" key="5">
    <source>
        <dbReference type="ARBA" id="ARBA00023136"/>
    </source>
</evidence>
<evidence type="ECO:0000313" key="7">
    <source>
        <dbReference type="EMBL" id="MVO99045.1"/>
    </source>
</evidence>
<gene>
    <name evidence="7" type="ORF">EDM21_05840</name>
</gene>
<keyword evidence="4 6" id="KW-1133">Transmembrane helix</keyword>
<dbReference type="GO" id="GO:0016020">
    <property type="term" value="C:membrane"/>
    <property type="evidence" value="ECO:0007669"/>
    <property type="project" value="UniProtKB-SubCell"/>
</dbReference>
<comment type="subcellular location">
    <subcellularLocation>
        <location evidence="1">Membrane</location>
        <topology evidence="1">Multi-pass membrane protein</topology>
    </subcellularLocation>
</comment>
<feature type="transmembrane region" description="Helical" evidence="6">
    <location>
        <begin position="65"/>
        <end position="84"/>
    </location>
</feature>
<evidence type="ECO:0000256" key="1">
    <source>
        <dbReference type="ARBA" id="ARBA00004141"/>
    </source>
</evidence>
<keyword evidence="5 6" id="KW-0472">Membrane</keyword>
<protein>
    <submittedName>
        <fullName evidence="7">Lysoplasmalogenase</fullName>
    </submittedName>
</protein>
<dbReference type="PANTHER" id="PTHR31885:SF6">
    <property type="entry name" value="GH04784P"/>
    <property type="match status" value="1"/>
</dbReference>
<evidence type="ECO:0000256" key="2">
    <source>
        <dbReference type="ARBA" id="ARBA00007375"/>
    </source>
</evidence>
<sequence length="234" mass="25345">MVMGWLWAVQVVLFIAGTGSGIRRNNKEGSGLSLPLWARMCISLTLTAAAFALWRGNQDSPYAEWVFWGMAWSFIGDLTMAGLIPMRHRLIGGMATFAVAHGFYIAAFTAALNNEGMPVLNAGLVAAAVIYLILLIVGWLRYIRNLQAPYGYNAGALVYGIWISVMASVAVALAWGLGGTHWVTALGGLLFVISDFIIAVVTIGAKPLRHNGYWVWLTYVGAQMCIVYASVLVL</sequence>
<feature type="transmembrane region" description="Helical" evidence="6">
    <location>
        <begin position="6"/>
        <end position="22"/>
    </location>
</feature>
<organism evidence="7 8">
    <name type="scientific">Paenibacillus lutrae</name>
    <dbReference type="NCBI Taxonomy" id="2078573"/>
    <lineage>
        <taxon>Bacteria</taxon>
        <taxon>Bacillati</taxon>
        <taxon>Bacillota</taxon>
        <taxon>Bacilli</taxon>
        <taxon>Bacillales</taxon>
        <taxon>Paenibacillaceae</taxon>
        <taxon>Paenibacillus</taxon>
    </lineage>
</organism>
<dbReference type="Proteomes" id="UP000490800">
    <property type="component" value="Unassembled WGS sequence"/>
</dbReference>
<evidence type="ECO:0000313" key="8">
    <source>
        <dbReference type="Proteomes" id="UP000490800"/>
    </source>
</evidence>
<dbReference type="PANTHER" id="PTHR31885">
    <property type="entry name" value="GH04784P"/>
    <property type="match status" value="1"/>
</dbReference>
<accession>A0A7X3JYL6</accession>
<feature type="transmembrane region" description="Helical" evidence="6">
    <location>
        <begin position="181"/>
        <end position="201"/>
    </location>
</feature>
<proteinExistence type="inferred from homology"/>
<name>A0A7X3JYL6_9BACL</name>
<keyword evidence="3 6" id="KW-0812">Transmembrane</keyword>
<reference evidence="7 8" key="1">
    <citation type="journal article" date="2019" name="Microorganisms">
        <title>Paenibacillus lutrae sp. nov., A Chitinolytic Species Isolated from A River Otter in Castril Natural Park, Granada, Spain.</title>
        <authorList>
            <person name="Rodriguez M."/>
            <person name="Reina J.C."/>
            <person name="Bejar V."/>
            <person name="Llamas I."/>
        </authorList>
    </citation>
    <scope>NUCLEOTIDE SEQUENCE [LARGE SCALE GENOMIC DNA]</scope>
    <source>
        <strain evidence="7 8">N10</strain>
    </source>
</reference>
<dbReference type="GO" id="GO:0016787">
    <property type="term" value="F:hydrolase activity"/>
    <property type="evidence" value="ECO:0007669"/>
    <property type="project" value="TreeGrafter"/>
</dbReference>
<feature type="transmembrane region" description="Helical" evidence="6">
    <location>
        <begin position="34"/>
        <end position="53"/>
    </location>
</feature>
<feature type="transmembrane region" description="Helical" evidence="6">
    <location>
        <begin position="118"/>
        <end position="140"/>
    </location>
</feature>